<dbReference type="Proteomes" id="UP000800041">
    <property type="component" value="Unassembled WGS sequence"/>
</dbReference>
<sequence>MAISYIIEPSLSSTIQEESWPSIPRGSSRQTSISWGSRSTASATSPVFTPASSAPASPYGVHLLVPRPHHAVPSAAPSDALITANATSGSPRQQQNARKRSSRSRNSGWQRNEDRNEYCDEELFALLFLQVCTECSWPDIRTALWPFLFPPGAPRRCTTTSTTSVRSTTPADSQNVHLRVHGESTIGPIMSKKDPSLWPVPEQNRKLASTYHDRKTGHECRYYRWRDAWGLADAREAKANGHVRDLEFLPAMMRILRLSKEFRDRLRGLEGELEVQLERVRKLESELGRETADVWKKVRLGSRYRQNLELLGI</sequence>
<evidence type="ECO:0000313" key="3">
    <source>
        <dbReference type="Proteomes" id="UP000800041"/>
    </source>
</evidence>
<name>A0A6G1H0C0_9PEZI</name>
<evidence type="ECO:0000256" key="1">
    <source>
        <dbReference type="SAM" id="MobiDB-lite"/>
    </source>
</evidence>
<proteinExistence type="predicted"/>
<dbReference type="EMBL" id="ML977156">
    <property type="protein sequence ID" value="KAF1986651.1"/>
    <property type="molecule type" value="Genomic_DNA"/>
</dbReference>
<gene>
    <name evidence="2" type="ORF">K402DRAFT_421112</name>
</gene>
<dbReference type="AlphaFoldDB" id="A0A6G1H0C0"/>
<accession>A0A6G1H0C0</accession>
<evidence type="ECO:0000313" key="2">
    <source>
        <dbReference type="EMBL" id="KAF1986651.1"/>
    </source>
</evidence>
<organism evidence="2 3">
    <name type="scientific">Aulographum hederae CBS 113979</name>
    <dbReference type="NCBI Taxonomy" id="1176131"/>
    <lineage>
        <taxon>Eukaryota</taxon>
        <taxon>Fungi</taxon>
        <taxon>Dikarya</taxon>
        <taxon>Ascomycota</taxon>
        <taxon>Pezizomycotina</taxon>
        <taxon>Dothideomycetes</taxon>
        <taxon>Pleosporomycetidae</taxon>
        <taxon>Aulographales</taxon>
        <taxon>Aulographaceae</taxon>
    </lineage>
</organism>
<feature type="region of interest" description="Disordered" evidence="1">
    <location>
        <begin position="86"/>
        <end position="112"/>
    </location>
</feature>
<protein>
    <submittedName>
        <fullName evidence="2">Uncharacterized protein</fullName>
    </submittedName>
</protein>
<reference evidence="2" key="1">
    <citation type="journal article" date="2020" name="Stud. Mycol.">
        <title>101 Dothideomycetes genomes: a test case for predicting lifestyles and emergence of pathogens.</title>
        <authorList>
            <person name="Haridas S."/>
            <person name="Albert R."/>
            <person name="Binder M."/>
            <person name="Bloem J."/>
            <person name="Labutti K."/>
            <person name="Salamov A."/>
            <person name="Andreopoulos B."/>
            <person name="Baker S."/>
            <person name="Barry K."/>
            <person name="Bills G."/>
            <person name="Bluhm B."/>
            <person name="Cannon C."/>
            <person name="Castanera R."/>
            <person name="Culley D."/>
            <person name="Daum C."/>
            <person name="Ezra D."/>
            <person name="Gonzalez J."/>
            <person name="Henrissat B."/>
            <person name="Kuo A."/>
            <person name="Liang C."/>
            <person name="Lipzen A."/>
            <person name="Lutzoni F."/>
            <person name="Magnuson J."/>
            <person name="Mondo S."/>
            <person name="Nolan M."/>
            <person name="Ohm R."/>
            <person name="Pangilinan J."/>
            <person name="Park H.-J."/>
            <person name="Ramirez L."/>
            <person name="Alfaro M."/>
            <person name="Sun H."/>
            <person name="Tritt A."/>
            <person name="Yoshinaga Y."/>
            <person name="Zwiers L.-H."/>
            <person name="Turgeon B."/>
            <person name="Goodwin S."/>
            <person name="Spatafora J."/>
            <person name="Crous P."/>
            <person name="Grigoriev I."/>
        </authorList>
    </citation>
    <scope>NUCLEOTIDE SEQUENCE</scope>
    <source>
        <strain evidence="2">CBS 113979</strain>
    </source>
</reference>
<feature type="region of interest" description="Disordered" evidence="1">
    <location>
        <begin position="16"/>
        <end position="51"/>
    </location>
</feature>
<keyword evidence="3" id="KW-1185">Reference proteome</keyword>